<protein>
    <submittedName>
        <fullName evidence="1">28580_t:CDS:1</fullName>
    </submittedName>
</protein>
<comment type="caution">
    <text evidence="1">The sequence shown here is derived from an EMBL/GenBank/DDBJ whole genome shotgun (WGS) entry which is preliminary data.</text>
</comment>
<evidence type="ECO:0000313" key="1">
    <source>
        <dbReference type="EMBL" id="CAG8710710.1"/>
    </source>
</evidence>
<dbReference type="EMBL" id="CAJVQC010020898">
    <property type="protein sequence ID" value="CAG8710710.1"/>
    <property type="molecule type" value="Genomic_DNA"/>
</dbReference>
<dbReference type="Proteomes" id="UP000789920">
    <property type="component" value="Unassembled WGS sequence"/>
</dbReference>
<gene>
    <name evidence="1" type="ORF">RPERSI_LOCUS10517</name>
</gene>
<sequence length="97" mass="10926">EKVGGSSPPPDTRSGGSPTGRGARLRICRLRVRLPSPAPVIRNAALKLKYNKKVFQFDPSCPYLKYTWEFVEVFSKGSIKKEGERKNIDLTAEEFKQ</sequence>
<keyword evidence="2" id="KW-1185">Reference proteome</keyword>
<feature type="non-terminal residue" evidence="1">
    <location>
        <position position="1"/>
    </location>
</feature>
<evidence type="ECO:0000313" key="2">
    <source>
        <dbReference type="Proteomes" id="UP000789920"/>
    </source>
</evidence>
<proteinExistence type="predicted"/>
<name>A0ACA9PIK5_9GLOM</name>
<reference evidence="1" key="1">
    <citation type="submission" date="2021-06" db="EMBL/GenBank/DDBJ databases">
        <authorList>
            <person name="Kallberg Y."/>
            <person name="Tangrot J."/>
            <person name="Rosling A."/>
        </authorList>
    </citation>
    <scope>NUCLEOTIDE SEQUENCE</scope>
    <source>
        <strain evidence="1">MA461A</strain>
    </source>
</reference>
<organism evidence="1 2">
    <name type="scientific">Racocetra persica</name>
    <dbReference type="NCBI Taxonomy" id="160502"/>
    <lineage>
        <taxon>Eukaryota</taxon>
        <taxon>Fungi</taxon>
        <taxon>Fungi incertae sedis</taxon>
        <taxon>Mucoromycota</taxon>
        <taxon>Glomeromycotina</taxon>
        <taxon>Glomeromycetes</taxon>
        <taxon>Diversisporales</taxon>
        <taxon>Gigasporaceae</taxon>
        <taxon>Racocetra</taxon>
    </lineage>
</organism>
<accession>A0ACA9PIK5</accession>